<keyword evidence="1" id="KW-0812">Transmembrane</keyword>
<feature type="transmembrane region" description="Helical" evidence="1">
    <location>
        <begin position="22"/>
        <end position="44"/>
    </location>
</feature>
<accession>A0A0F9MVV1</accession>
<sequence length="212" mass="24048">MTENIDLKDLEKKAWKSTFQDGLWDIYFGLLFLGMGIYTIPQLFGFDNTFGLILILLIWNFSSFGLFFIGKKKITIARVGFVKFGKKRIIKKIKLAIFLSFMVVLNVTFLFLPFSGLNLRLNAFTTMLLIGTIFIILPISIVAYYLQFERLYLIGIMGGLGLSITGLLRPLIGSPLNTIITFSSIGGIITIWGIVILVRFLKQYPIPEKDQI</sequence>
<dbReference type="AlphaFoldDB" id="A0A0F9MVV1"/>
<feature type="transmembrane region" description="Helical" evidence="1">
    <location>
        <begin position="151"/>
        <end position="172"/>
    </location>
</feature>
<evidence type="ECO:0000256" key="1">
    <source>
        <dbReference type="SAM" id="Phobius"/>
    </source>
</evidence>
<keyword evidence="1" id="KW-0472">Membrane</keyword>
<reference evidence="2" key="1">
    <citation type="journal article" date="2015" name="Nature">
        <title>Complex archaea that bridge the gap between prokaryotes and eukaryotes.</title>
        <authorList>
            <person name="Spang A."/>
            <person name="Saw J.H."/>
            <person name="Jorgensen S.L."/>
            <person name="Zaremba-Niedzwiedzka K."/>
            <person name="Martijn J."/>
            <person name="Lind A.E."/>
            <person name="van Eijk R."/>
            <person name="Schleper C."/>
            <person name="Guy L."/>
            <person name="Ettema T.J."/>
        </authorList>
    </citation>
    <scope>NUCLEOTIDE SEQUENCE</scope>
</reference>
<dbReference type="EMBL" id="LAZR01009316">
    <property type="protein sequence ID" value="KKM73337.1"/>
    <property type="molecule type" value="Genomic_DNA"/>
</dbReference>
<feature type="transmembrane region" description="Helical" evidence="1">
    <location>
        <begin position="124"/>
        <end position="146"/>
    </location>
</feature>
<feature type="transmembrane region" description="Helical" evidence="1">
    <location>
        <begin position="93"/>
        <end position="112"/>
    </location>
</feature>
<gene>
    <name evidence="2" type="ORF">LCGC14_1411530</name>
</gene>
<comment type="caution">
    <text evidence="2">The sequence shown here is derived from an EMBL/GenBank/DDBJ whole genome shotgun (WGS) entry which is preliminary data.</text>
</comment>
<name>A0A0F9MVV1_9ZZZZ</name>
<organism evidence="2">
    <name type="scientific">marine sediment metagenome</name>
    <dbReference type="NCBI Taxonomy" id="412755"/>
    <lineage>
        <taxon>unclassified sequences</taxon>
        <taxon>metagenomes</taxon>
        <taxon>ecological metagenomes</taxon>
    </lineage>
</organism>
<feature type="transmembrane region" description="Helical" evidence="1">
    <location>
        <begin position="50"/>
        <end position="69"/>
    </location>
</feature>
<proteinExistence type="predicted"/>
<keyword evidence="1" id="KW-1133">Transmembrane helix</keyword>
<evidence type="ECO:0000313" key="2">
    <source>
        <dbReference type="EMBL" id="KKM73337.1"/>
    </source>
</evidence>
<protein>
    <submittedName>
        <fullName evidence="2">Uncharacterized protein</fullName>
    </submittedName>
</protein>
<feature type="transmembrane region" description="Helical" evidence="1">
    <location>
        <begin position="178"/>
        <end position="201"/>
    </location>
</feature>